<dbReference type="Proteomes" id="UP000094526">
    <property type="component" value="Unassembled WGS sequence"/>
</dbReference>
<sequence>MANDFTKNKHNLVGVWSLISAAMYDSDRPDRTLLAKPHGDNPKGKVVISSSGYLLATLVAPEGLQPVASDDWALATDDEVLRVGRSLTTYGGFLTVNEREDGSLLWHTTVEIASNPNWVGKPQTRIARFSEHDGQAYMTLNPVKWYTLKVCALLSSMNMSPMHMSATQMIRE</sequence>
<evidence type="ECO:0000313" key="3">
    <source>
        <dbReference type="Proteomes" id="UP000094526"/>
    </source>
</evidence>
<organism evidence="2 3">
    <name type="scientific">Cladophialophora carrionii</name>
    <dbReference type="NCBI Taxonomy" id="86049"/>
    <lineage>
        <taxon>Eukaryota</taxon>
        <taxon>Fungi</taxon>
        <taxon>Dikarya</taxon>
        <taxon>Ascomycota</taxon>
        <taxon>Pezizomycotina</taxon>
        <taxon>Eurotiomycetes</taxon>
        <taxon>Chaetothyriomycetidae</taxon>
        <taxon>Chaetothyriales</taxon>
        <taxon>Herpotrichiellaceae</taxon>
        <taxon>Cladophialophora</taxon>
    </lineage>
</organism>
<dbReference type="OrthoDB" id="3904217at2759"/>
<comment type="caution">
    <text evidence="2">The sequence shown here is derived from an EMBL/GenBank/DDBJ whole genome shotgun (WGS) entry which is preliminary data.</text>
</comment>
<dbReference type="InterPro" id="IPR024311">
    <property type="entry name" value="Lipocalin-like"/>
</dbReference>
<protein>
    <recommendedName>
        <fullName evidence="1">Lipocalin-like domain-containing protein</fullName>
    </recommendedName>
</protein>
<evidence type="ECO:0000259" key="1">
    <source>
        <dbReference type="Pfam" id="PF13924"/>
    </source>
</evidence>
<dbReference type="VEuPathDB" id="FungiDB:CLCR_07680"/>
<proteinExistence type="predicted"/>
<gene>
    <name evidence="2" type="ORF">CLCR_07680</name>
</gene>
<dbReference type="AlphaFoldDB" id="A0A1C1CQN1"/>
<evidence type="ECO:0000313" key="2">
    <source>
        <dbReference type="EMBL" id="OCT50806.1"/>
    </source>
</evidence>
<keyword evidence="3" id="KW-1185">Reference proteome</keyword>
<reference evidence="3" key="1">
    <citation type="submission" date="2015-07" db="EMBL/GenBank/DDBJ databases">
        <authorList>
            <person name="Teixeira M.M."/>
            <person name="Souza R.C."/>
            <person name="Almeida L.G."/>
            <person name="Vicente V.A."/>
            <person name="de Hoog S."/>
            <person name="Bocca A.L."/>
            <person name="de Almeida S.R."/>
            <person name="Vasconcelos A.T."/>
            <person name="Felipe M.S."/>
        </authorList>
    </citation>
    <scope>NUCLEOTIDE SEQUENCE [LARGE SCALE GENOMIC DNA]</scope>
    <source>
        <strain evidence="3">KSF</strain>
    </source>
</reference>
<feature type="domain" description="Lipocalin-like" evidence="1">
    <location>
        <begin position="13"/>
        <end position="136"/>
    </location>
</feature>
<accession>A0A1C1CQN1</accession>
<dbReference type="VEuPathDB" id="FungiDB:G647_05227"/>
<name>A0A1C1CQN1_9EURO</name>
<dbReference type="EMBL" id="LGRB01000010">
    <property type="protein sequence ID" value="OCT50806.1"/>
    <property type="molecule type" value="Genomic_DNA"/>
</dbReference>
<dbReference type="Pfam" id="PF13924">
    <property type="entry name" value="Lipocalin_5"/>
    <property type="match status" value="1"/>
</dbReference>